<dbReference type="EMBL" id="CAJNOG010000503">
    <property type="protein sequence ID" value="CAF1273666.1"/>
    <property type="molecule type" value="Genomic_DNA"/>
</dbReference>
<dbReference type="Pfam" id="PF21088">
    <property type="entry name" value="MS_channel_1st"/>
    <property type="match status" value="1"/>
</dbReference>
<dbReference type="InterPro" id="IPR049142">
    <property type="entry name" value="MS_channel_1st"/>
</dbReference>
<reference evidence="4" key="1">
    <citation type="submission" date="2021-02" db="EMBL/GenBank/DDBJ databases">
        <authorList>
            <person name="Nowell W R."/>
        </authorList>
    </citation>
    <scope>NUCLEOTIDE SEQUENCE</scope>
</reference>
<sequence>MYCRSLCMVSRLAINTSYIGTRCLVASYNKQILYPSPQSNRYLAQQTLNQRRPGRIRRFFRWFGWGAEPIVSTLPPPPPPATTMQRIKRFLSLSPSIERFLLRSHIIEDEDLARLMSKTAAIAIYAMISVSTLGTLGVDTKPLLAGIGITGFTIGFALKEVATNFISGIFLVINKPFVRGCRIKIHGSGGGIEGLVHLIDVRYVHLKTKDRGMVMVPSAIVYTNAFTVFPADDEANAGFMDMTKPPTTDPTKPSQLPSSPSSNVNISKQKNLKMKFEGEPAGSFTKSALSPFIIASLSNPSKITSRISLYTIIQNLAIILLGLTIDDFEYEDQFLSITSEQCYHIRLTIRRLTYIFKKYNYQIDYPLDHIDKQIVIFLIKSIIVHERTYNTLRRLLDLYMISVHGFSQTKIKRLLYDLLANSSFELYSIETIRYFIELNRLNEDNDNDNESDTISVLTHEDDLWLNDEQIRLVTHKLYSNKIYYEIFIPLINGDCHEEQTIEHILIYLDNIHLEQEQIIDVQDMKNKLTIVP</sequence>
<feature type="domain" description="Mechanosensitive ion channel transmembrane helices 2/3" evidence="3">
    <location>
        <begin position="121"/>
        <end position="159"/>
    </location>
</feature>
<dbReference type="InterPro" id="IPR045275">
    <property type="entry name" value="MscS_archaea/bacteria_type"/>
</dbReference>
<evidence type="ECO:0000313" key="4">
    <source>
        <dbReference type="EMBL" id="CAF1273666.1"/>
    </source>
</evidence>
<comment type="caution">
    <text evidence="4">The sequence shown here is derived from an EMBL/GenBank/DDBJ whole genome shotgun (WGS) entry which is preliminary data.</text>
</comment>
<feature type="region of interest" description="Disordered" evidence="1">
    <location>
        <begin position="241"/>
        <end position="264"/>
    </location>
</feature>
<dbReference type="Gene3D" id="1.10.287.1260">
    <property type="match status" value="1"/>
</dbReference>
<gene>
    <name evidence="4" type="ORF">JYZ213_LOCUS30837</name>
</gene>
<dbReference type="Pfam" id="PF00924">
    <property type="entry name" value="MS_channel_2nd"/>
    <property type="match status" value="1"/>
</dbReference>
<dbReference type="GO" id="GO:0016020">
    <property type="term" value="C:membrane"/>
    <property type="evidence" value="ECO:0007669"/>
    <property type="project" value="InterPro"/>
</dbReference>
<evidence type="ECO:0000259" key="3">
    <source>
        <dbReference type="Pfam" id="PF21088"/>
    </source>
</evidence>
<dbReference type="SUPFAM" id="SSF82861">
    <property type="entry name" value="Mechanosensitive channel protein MscS (YggB), transmembrane region"/>
    <property type="match status" value="1"/>
</dbReference>
<name>A0A815BZ10_9BILA</name>
<organism evidence="4 5">
    <name type="scientific">Adineta steineri</name>
    <dbReference type="NCBI Taxonomy" id="433720"/>
    <lineage>
        <taxon>Eukaryota</taxon>
        <taxon>Metazoa</taxon>
        <taxon>Spiralia</taxon>
        <taxon>Gnathifera</taxon>
        <taxon>Rotifera</taxon>
        <taxon>Eurotatoria</taxon>
        <taxon>Bdelloidea</taxon>
        <taxon>Adinetida</taxon>
        <taxon>Adinetidae</taxon>
        <taxon>Adineta</taxon>
    </lineage>
</organism>
<feature type="compositionally biased region" description="Low complexity" evidence="1">
    <location>
        <begin position="241"/>
        <end position="253"/>
    </location>
</feature>
<dbReference type="InterPro" id="IPR011014">
    <property type="entry name" value="MscS_channel_TM-2"/>
</dbReference>
<accession>A0A815BZ10</accession>
<evidence type="ECO:0000256" key="1">
    <source>
        <dbReference type="SAM" id="MobiDB-lite"/>
    </source>
</evidence>
<feature type="compositionally biased region" description="Polar residues" evidence="1">
    <location>
        <begin position="254"/>
        <end position="264"/>
    </location>
</feature>
<dbReference type="AlphaFoldDB" id="A0A815BZ10"/>
<dbReference type="GO" id="GO:0008381">
    <property type="term" value="F:mechanosensitive monoatomic ion channel activity"/>
    <property type="evidence" value="ECO:0007669"/>
    <property type="project" value="InterPro"/>
</dbReference>
<evidence type="ECO:0000259" key="2">
    <source>
        <dbReference type="Pfam" id="PF00924"/>
    </source>
</evidence>
<protein>
    <submittedName>
        <fullName evidence="4">Uncharacterized protein</fullName>
    </submittedName>
</protein>
<dbReference type="Proteomes" id="UP000663845">
    <property type="component" value="Unassembled WGS sequence"/>
</dbReference>
<dbReference type="PANTHER" id="PTHR30221">
    <property type="entry name" value="SMALL-CONDUCTANCE MECHANOSENSITIVE CHANNEL"/>
    <property type="match status" value="1"/>
</dbReference>
<feature type="domain" description="Mechanosensitive ion channel MscS" evidence="2">
    <location>
        <begin position="161"/>
        <end position="226"/>
    </location>
</feature>
<dbReference type="InterPro" id="IPR006685">
    <property type="entry name" value="MscS_channel_2nd"/>
</dbReference>
<proteinExistence type="predicted"/>
<dbReference type="PANTHER" id="PTHR30221:SF1">
    <property type="entry name" value="SMALL-CONDUCTANCE MECHANOSENSITIVE CHANNEL"/>
    <property type="match status" value="1"/>
</dbReference>
<dbReference type="SUPFAM" id="SSF50182">
    <property type="entry name" value="Sm-like ribonucleoproteins"/>
    <property type="match status" value="1"/>
</dbReference>
<dbReference type="InterPro" id="IPR010920">
    <property type="entry name" value="LSM_dom_sf"/>
</dbReference>
<evidence type="ECO:0000313" key="5">
    <source>
        <dbReference type="Proteomes" id="UP000663845"/>
    </source>
</evidence>